<dbReference type="AlphaFoldDB" id="A0A0F9C0C6"/>
<reference evidence="2" key="1">
    <citation type="journal article" date="2015" name="Nature">
        <title>Complex archaea that bridge the gap between prokaryotes and eukaryotes.</title>
        <authorList>
            <person name="Spang A."/>
            <person name="Saw J.H."/>
            <person name="Jorgensen S.L."/>
            <person name="Zaremba-Niedzwiedzka K."/>
            <person name="Martijn J."/>
            <person name="Lind A.E."/>
            <person name="van Eijk R."/>
            <person name="Schleper C."/>
            <person name="Guy L."/>
            <person name="Ettema T.J."/>
        </authorList>
    </citation>
    <scope>NUCLEOTIDE SEQUENCE</scope>
</reference>
<gene>
    <name evidence="2" type="ORF">LCGC14_2463290</name>
</gene>
<accession>A0A0F9C0C6</accession>
<evidence type="ECO:0000313" key="2">
    <source>
        <dbReference type="EMBL" id="KKL19657.1"/>
    </source>
</evidence>
<dbReference type="EMBL" id="LAZR01038402">
    <property type="protein sequence ID" value="KKL19657.1"/>
    <property type="molecule type" value="Genomic_DNA"/>
</dbReference>
<protein>
    <submittedName>
        <fullName evidence="2">Uncharacterized protein</fullName>
    </submittedName>
</protein>
<sequence>MATPKRTGDNSTTEAFLNDLATVCRKHQMSLSHEDEHGAFQVEGYDTQLTEWLLSAHDMRKSTTANRKAAQERQQRLQEEERQRILEQRRLVQESYEKYYLNHTLTLLD</sequence>
<evidence type="ECO:0000256" key="1">
    <source>
        <dbReference type="SAM" id="Coils"/>
    </source>
</evidence>
<feature type="coiled-coil region" evidence="1">
    <location>
        <begin position="60"/>
        <end position="90"/>
    </location>
</feature>
<proteinExistence type="predicted"/>
<comment type="caution">
    <text evidence="2">The sequence shown here is derived from an EMBL/GenBank/DDBJ whole genome shotgun (WGS) entry which is preliminary data.</text>
</comment>
<keyword evidence="1" id="KW-0175">Coiled coil</keyword>
<organism evidence="2">
    <name type="scientific">marine sediment metagenome</name>
    <dbReference type="NCBI Taxonomy" id="412755"/>
    <lineage>
        <taxon>unclassified sequences</taxon>
        <taxon>metagenomes</taxon>
        <taxon>ecological metagenomes</taxon>
    </lineage>
</organism>
<name>A0A0F9C0C6_9ZZZZ</name>